<evidence type="ECO:0000256" key="4">
    <source>
        <dbReference type="ARBA" id="ARBA00023015"/>
    </source>
</evidence>
<dbReference type="InterPro" id="IPR002481">
    <property type="entry name" value="FUR"/>
</dbReference>
<comment type="similarity">
    <text evidence="1">Belongs to the Fur family.</text>
</comment>
<dbReference type="InterPro" id="IPR043135">
    <property type="entry name" value="Fur_C"/>
</dbReference>
<gene>
    <name evidence="7" type="ORF">J8C05_04225</name>
</gene>
<keyword evidence="6" id="KW-0804">Transcription</keyword>
<dbReference type="Gene3D" id="1.10.10.10">
    <property type="entry name" value="Winged helix-like DNA-binding domain superfamily/Winged helix DNA-binding domain"/>
    <property type="match status" value="1"/>
</dbReference>
<dbReference type="PANTHER" id="PTHR33202:SF7">
    <property type="entry name" value="FERRIC UPTAKE REGULATION PROTEIN"/>
    <property type="match status" value="1"/>
</dbReference>
<accession>A0ABX8B506</accession>
<dbReference type="Pfam" id="PF01475">
    <property type="entry name" value="FUR"/>
    <property type="match status" value="1"/>
</dbReference>
<dbReference type="PANTHER" id="PTHR33202">
    <property type="entry name" value="ZINC UPTAKE REGULATION PROTEIN"/>
    <property type="match status" value="1"/>
</dbReference>
<sequence length="146" mass="16848">MTFDEALSVLKKRGQKMTPQRSTVLRILMESARPLTAQEVHREVTKLHPHVSLDTVYRNLTLLTDVGLVHQSNLQNRDVARFEFQGNEHRHYAICLNCHKTIRLDWCPVETKLMTQALRKQFAIVKHAFEVYGYCAECHFALSASA</sequence>
<evidence type="ECO:0000256" key="6">
    <source>
        <dbReference type="ARBA" id="ARBA00023163"/>
    </source>
</evidence>
<dbReference type="SUPFAM" id="SSF46785">
    <property type="entry name" value="Winged helix' DNA-binding domain"/>
    <property type="match status" value="1"/>
</dbReference>
<dbReference type="Proteomes" id="UP000677668">
    <property type="component" value="Chromosome 1"/>
</dbReference>
<keyword evidence="5" id="KW-0238">DNA-binding</keyword>
<keyword evidence="4" id="KW-0805">Transcription regulation</keyword>
<dbReference type="Gene3D" id="3.30.1490.190">
    <property type="match status" value="1"/>
</dbReference>
<dbReference type="CDD" id="cd07153">
    <property type="entry name" value="Fur_like"/>
    <property type="match status" value="1"/>
</dbReference>
<evidence type="ECO:0000256" key="1">
    <source>
        <dbReference type="ARBA" id="ARBA00007957"/>
    </source>
</evidence>
<keyword evidence="8" id="KW-1185">Reference proteome</keyword>
<evidence type="ECO:0000256" key="3">
    <source>
        <dbReference type="ARBA" id="ARBA00022833"/>
    </source>
</evidence>
<dbReference type="InterPro" id="IPR036390">
    <property type="entry name" value="WH_DNA-bd_sf"/>
</dbReference>
<organism evidence="7 8">
    <name type="scientific">Chloracidobacterium sp. N</name>
    <dbReference type="NCBI Taxonomy" id="2821540"/>
    <lineage>
        <taxon>Bacteria</taxon>
        <taxon>Pseudomonadati</taxon>
        <taxon>Acidobacteriota</taxon>
        <taxon>Terriglobia</taxon>
        <taxon>Terriglobales</taxon>
        <taxon>Acidobacteriaceae</taxon>
        <taxon>Chloracidobacterium</taxon>
        <taxon>Chloracidobacterium aggregatum</taxon>
    </lineage>
</organism>
<evidence type="ECO:0000313" key="8">
    <source>
        <dbReference type="Proteomes" id="UP000677668"/>
    </source>
</evidence>
<evidence type="ECO:0000313" key="7">
    <source>
        <dbReference type="EMBL" id="QUV94661.1"/>
    </source>
</evidence>
<dbReference type="RefSeq" id="WP_211422936.1">
    <property type="nucleotide sequence ID" value="NZ_CP072642.1"/>
</dbReference>
<keyword evidence="3" id="KW-0862">Zinc</keyword>
<dbReference type="EMBL" id="CP072642">
    <property type="protein sequence ID" value="QUV94661.1"/>
    <property type="molecule type" value="Genomic_DNA"/>
</dbReference>
<dbReference type="InterPro" id="IPR036388">
    <property type="entry name" value="WH-like_DNA-bd_sf"/>
</dbReference>
<evidence type="ECO:0000256" key="5">
    <source>
        <dbReference type="ARBA" id="ARBA00023125"/>
    </source>
</evidence>
<evidence type="ECO:0000256" key="2">
    <source>
        <dbReference type="ARBA" id="ARBA00022491"/>
    </source>
</evidence>
<reference evidence="7 8" key="1">
    <citation type="submission" date="2021-03" db="EMBL/GenBank/DDBJ databases">
        <title>Genomic and phenotypic characterization of Chloracidobacterium isolates provides evidence for multiple species.</title>
        <authorList>
            <person name="Saini M.K."/>
            <person name="Costas A.M.G."/>
            <person name="Tank M."/>
            <person name="Bryant D.A."/>
        </authorList>
    </citation>
    <scope>NUCLEOTIDE SEQUENCE [LARGE SCALE GENOMIC DNA]</scope>
    <source>
        <strain evidence="7 8">N</strain>
    </source>
</reference>
<keyword evidence="2" id="KW-0678">Repressor</keyword>
<protein>
    <submittedName>
        <fullName evidence="7">Transcriptional repressor</fullName>
    </submittedName>
</protein>
<proteinExistence type="inferred from homology"/>
<name>A0ABX8B506_9BACT</name>